<comment type="similarity">
    <text evidence="5 6">Belongs to the XseA family.</text>
</comment>
<evidence type="ECO:0000256" key="1">
    <source>
        <dbReference type="ARBA" id="ARBA00022490"/>
    </source>
</evidence>
<comment type="function">
    <text evidence="5">Bidirectionally degrades single-stranded DNA into large acid-insoluble oligonucleotides, which are then degraded further into small acid-soluble oligonucleotides.</text>
</comment>
<evidence type="ECO:0000256" key="6">
    <source>
        <dbReference type="RuleBase" id="RU004355"/>
    </source>
</evidence>
<evidence type="ECO:0000256" key="4">
    <source>
        <dbReference type="ARBA" id="ARBA00022839"/>
    </source>
</evidence>
<organism evidence="10 11">
    <name type="scientific">Gammaproteobacteria bacterium LSUCC0057</name>
    <dbReference type="NCBI Taxonomy" id="2559237"/>
    <lineage>
        <taxon>Bacteria</taxon>
        <taxon>Pseudomonadati</taxon>
        <taxon>Pseudomonadota</taxon>
        <taxon>Gammaproteobacteria</taxon>
        <taxon>Cellvibrionales</taxon>
        <taxon>Porticoccaceae</taxon>
        <taxon>SAR92 clade</taxon>
    </lineage>
</organism>
<evidence type="ECO:0000256" key="3">
    <source>
        <dbReference type="ARBA" id="ARBA00022801"/>
    </source>
</evidence>
<dbReference type="PANTHER" id="PTHR30008">
    <property type="entry name" value="EXODEOXYRIBONUCLEASE 7 LARGE SUBUNIT"/>
    <property type="match status" value="1"/>
</dbReference>
<dbReference type="InterPro" id="IPR020579">
    <property type="entry name" value="Exonuc_VII_lsu_C"/>
</dbReference>
<keyword evidence="11" id="KW-1185">Reference proteome</keyword>
<reference evidence="10 11" key="1">
    <citation type="submission" date="2019-03" db="EMBL/GenBank/DDBJ databases">
        <title>Draft genome of Gammaproteobacteria bacterium LSUCC0057, a member of the SAR92 clade.</title>
        <authorList>
            <person name="Lanclos V.C."/>
            <person name="Doiron C."/>
            <person name="Henson M.W."/>
            <person name="Thrash J.C."/>
        </authorList>
    </citation>
    <scope>NUCLEOTIDE SEQUENCE [LARGE SCALE GENOMIC DNA]</scope>
    <source>
        <strain evidence="10 11">LSUCC0057</strain>
    </source>
</reference>
<dbReference type="InterPro" id="IPR025824">
    <property type="entry name" value="OB-fold_nuc-bd_dom"/>
</dbReference>
<dbReference type="Pfam" id="PF13742">
    <property type="entry name" value="tRNA_anti_2"/>
    <property type="match status" value="1"/>
</dbReference>
<dbReference type="HAMAP" id="MF_00378">
    <property type="entry name" value="Exonuc_7_L"/>
    <property type="match status" value="1"/>
</dbReference>
<evidence type="ECO:0000259" key="8">
    <source>
        <dbReference type="Pfam" id="PF02601"/>
    </source>
</evidence>
<comment type="catalytic activity">
    <reaction evidence="5 6">
        <text>Exonucleolytic cleavage in either 5'- to 3'- or 3'- to 5'-direction to yield nucleoside 5'-phosphates.</text>
        <dbReference type="EC" id="3.1.11.6"/>
    </reaction>
</comment>
<comment type="subcellular location">
    <subcellularLocation>
        <location evidence="5 6">Cytoplasm</location>
    </subcellularLocation>
</comment>
<comment type="caution">
    <text evidence="10">The sequence shown here is derived from an EMBL/GenBank/DDBJ whole genome shotgun (WGS) entry which is preliminary data.</text>
</comment>
<dbReference type="GO" id="GO:0005737">
    <property type="term" value="C:cytoplasm"/>
    <property type="evidence" value="ECO:0007669"/>
    <property type="project" value="UniProtKB-SubCell"/>
</dbReference>
<protein>
    <recommendedName>
        <fullName evidence="5">Exodeoxyribonuclease 7 large subunit</fullName>
        <ecNumber evidence="5">3.1.11.6</ecNumber>
    </recommendedName>
    <alternativeName>
        <fullName evidence="5">Exodeoxyribonuclease VII large subunit</fullName>
        <shortName evidence="5">Exonuclease VII large subunit</shortName>
    </alternativeName>
</protein>
<dbReference type="CDD" id="cd04489">
    <property type="entry name" value="ExoVII_LU_OBF"/>
    <property type="match status" value="1"/>
</dbReference>
<name>A0A4Y8UF59_9GAMM</name>
<keyword evidence="2 5" id="KW-0540">Nuclease</keyword>
<dbReference type="EMBL" id="SPIA01000003">
    <property type="protein sequence ID" value="TFH67360.1"/>
    <property type="molecule type" value="Genomic_DNA"/>
</dbReference>
<dbReference type="Pfam" id="PF02601">
    <property type="entry name" value="Exonuc_VII_L"/>
    <property type="match status" value="1"/>
</dbReference>
<keyword evidence="7" id="KW-0175">Coiled coil</keyword>
<dbReference type="EC" id="3.1.11.6" evidence="5"/>
<evidence type="ECO:0000256" key="5">
    <source>
        <dbReference type="HAMAP-Rule" id="MF_00378"/>
    </source>
</evidence>
<keyword evidence="3 5" id="KW-0378">Hydrolase</keyword>
<dbReference type="NCBIfam" id="TIGR00237">
    <property type="entry name" value="xseA"/>
    <property type="match status" value="1"/>
</dbReference>
<evidence type="ECO:0000313" key="11">
    <source>
        <dbReference type="Proteomes" id="UP000298133"/>
    </source>
</evidence>
<evidence type="ECO:0000313" key="10">
    <source>
        <dbReference type="EMBL" id="TFH67360.1"/>
    </source>
</evidence>
<keyword evidence="4 5" id="KW-0269">Exonuclease</keyword>
<dbReference type="GO" id="GO:0003676">
    <property type="term" value="F:nucleic acid binding"/>
    <property type="evidence" value="ECO:0007669"/>
    <property type="project" value="InterPro"/>
</dbReference>
<gene>
    <name evidence="5 10" type="primary">xseA</name>
    <name evidence="10" type="ORF">E3W66_07645</name>
</gene>
<dbReference type="Proteomes" id="UP000298133">
    <property type="component" value="Unassembled WGS sequence"/>
</dbReference>
<evidence type="ECO:0000256" key="2">
    <source>
        <dbReference type="ARBA" id="ARBA00022722"/>
    </source>
</evidence>
<comment type="subunit">
    <text evidence="5">Heterooligomer composed of large and small subunits.</text>
</comment>
<feature type="domain" description="OB-fold nucleic acid binding" evidence="9">
    <location>
        <begin position="17"/>
        <end position="110"/>
    </location>
</feature>
<dbReference type="AlphaFoldDB" id="A0A4Y8UF59"/>
<evidence type="ECO:0000259" key="9">
    <source>
        <dbReference type="Pfam" id="PF13742"/>
    </source>
</evidence>
<sequence>MNFASTTVAPSPTTTVLTVSQLNRNVRHLLETQLPALWLEGEVSNFARPGSGHWYLTLKDSQAQVRCAMFRGANQRVGFTPSNGQQVLVRCRAGLYEPRGEYQLVIEQMQEAGHGALQRQFEQLKQRLADEGLFASEHKRDMPEPIRRVGVITSPSGAAIHDILSVLGRRDPRIEVLIYPTAVQGESAPAAIIQAIETANWHGAADVLIVGRGGGSLEDLWAFNSEPLARALYASAIPTISAVGHESDFTIADFVADLRAPTPSAAAELISQDSAELVSYITALQRTLSSAMRRKLTTATTAVSYLRQRLRHPAQRLQQQAQRLDQLEQQLQRSQHRALQQRQQQLLQLYKRLQRVDPALRLQSLQSRLAQQQQRLNRAIAQQLKQQRNSLQRQLQLLDAVSPLKVLERGYAVVLANGAAVVDSGDVGAGDKLTIKLHRGQIAATVTDNS</sequence>
<accession>A0A4Y8UF59</accession>
<dbReference type="OrthoDB" id="9802795at2"/>
<dbReference type="GO" id="GO:0009318">
    <property type="term" value="C:exodeoxyribonuclease VII complex"/>
    <property type="evidence" value="ECO:0007669"/>
    <property type="project" value="UniProtKB-UniRule"/>
</dbReference>
<feature type="coiled-coil region" evidence="7">
    <location>
        <begin position="314"/>
        <end position="401"/>
    </location>
</feature>
<evidence type="ECO:0000256" key="7">
    <source>
        <dbReference type="SAM" id="Coils"/>
    </source>
</evidence>
<proteinExistence type="inferred from homology"/>
<dbReference type="InterPro" id="IPR003753">
    <property type="entry name" value="Exonuc_VII_L"/>
</dbReference>
<dbReference type="GO" id="GO:0008855">
    <property type="term" value="F:exodeoxyribonuclease VII activity"/>
    <property type="evidence" value="ECO:0007669"/>
    <property type="project" value="UniProtKB-UniRule"/>
</dbReference>
<feature type="domain" description="Exonuclease VII large subunit C-terminal" evidence="8">
    <location>
        <begin position="133"/>
        <end position="444"/>
    </location>
</feature>
<dbReference type="PANTHER" id="PTHR30008:SF0">
    <property type="entry name" value="EXODEOXYRIBONUCLEASE 7 LARGE SUBUNIT"/>
    <property type="match status" value="1"/>
</dbReference>
<keyword evidence="1 5" id="KW-0963">Cytoplasm</keyword>
<dbReference type="GO" id="GO:0006308">
    <property type="term" value="P:DNA catabolic process"/>
    <property type="evidence" value="ECO:0007669"/>
    <property type="project" value="UniProtKB-UniRule"/>
</dbReference>